<organism evidence="1 2">
    <name type="scientific">Bacillus licheniformis (strain ATCC 14580 / DSM 13 / JCM 2505 / CCUG 7422 / NBRC 12200 / NCIMB 9375 / NCTC 10341 / NRRL NRS-1264 / Gibson 46)</name>
    <dbReference type="NCBI Taxonomy" id="279010"/>
    <lineage>
        <taxon>Bacteria</taxon>
        <taxon>Bacillati</taxon>
        <taxon>Bacillota</taxon>
        <taxon>Bacilli</taxon>
        <taxon>Bacillales</taxon>
        <taxon>Bacillaceae</taxon>
        <taxon>Bacillus</taxon>
    </lineage>
</organism>
<dbReference type="STRING" id="279010.BL05256"/>
<dbReference type="AlphaFoldDB" id="Q62T66"/>
<dbReference type="Proteomes" id="UP000000606">
    <property type="component" value="Chromosome"/>
</dbReference>
<proteinExistence type="predicted"/>
<reference evidence="1 2" key="1">
    <citation type="journal article" date="2004" name="Genome Biol.">
        <title>Complete genome sequence of the industrial bacterium Bacillus licheniformis and comparisons with closely related Bacillus species.</title>
        <authorList>
            <person name="Rey M.W."/>
            <person name="Ramaiya P."/>
            <person name="Nelson B.A."/>
            <person name="Brody-Karpin S.D."/>
            <person name="Zaretsky E.J."/>
            <person name="Tang M."/>
            <person name="Lopez de Leon A."/>
            <person name="Xiang H."/>
            <person name="Gusti V."/>
            <person name="Clausen I.G."/>
            <person name="Olsen P.B."/>
            <person name="Rasmussen M.D."/>
            <person name="Andersen J.T."/>
            <person name="Jorgensen P.L."/>
            <person name="Larsen T.S."/>
            <person name="Sorokin A."/>
            <person name="Bolotin A."/>
            <person name="Lapidus A."/>
            <person name="Galleron N."/>
            <person name="Ehrlich S.D."/>
            <person name="Berka R.M."/>
        </authorList>
    </citation>
    <scope>NUCLEOTIDE SEQUENCE [LARGE SCALE GENOMIC DNA]</scope>
    <source>
        <strain evidence="2">ATCC 14580 / DSM 13 / JCM 2505 / CCUG 7422 / NBRC 12200 / NCIMB 9375 / NCTC 10341 / NRRL NRS-1264 / Gibson 46</strain>
    </source>
</reference>
<evidence type="ECO:0000313" key="2">
    <source>
        <dbReference type="Proteomes" id="UP000000606"/>
    </source>
</evidence>
<name>Q62T66_BACLD</name>
<gene>
    <name evidence="1" type="ordered locus">BL05256</name>
</gene>
<dbReference type="KEGG" id="bli:BL05256"/>
<sequence length="71" mass="8234">MMMITVKIRHTAETEGTDIGDFTPAELESIVQTIRKYGAWLSPDADTDDYKFTFQDAKYNLEQRVFEIIVE</sequence>
<protein>
    <submittedName>
        <fullName evidence="1">Uncharacterized protein</fullName>
    </submittedName>
</protein>
<keyword evidence="2" id="KW-1185">Reference proteome</keyword>
<dbReference type="KEGG" id="bld:BLi05029"/>
<accession>Q62T66</accession>
<evidence type="ECO:0000313" key="1">
    <source>
        <dbReference type="EMBL" id="AAU24043.2"/>
    </source>
</evidence>
<dbReference type="EMBL" id="CP000002">
    <property type="protein sequence ID" value="AAU24043.2"/>
    <property type="molecule type" value="Genomic_DNA"/>
</dbReference>
<dbReference type="HOGENOM" id="CLU_2749354_0_0_9"/>